<reference evidence="3" key="1">
    <citation type="journal article" date="2017" name="Cell">
        <title>Insights into land plant evolution garnered from the Marchantia polymorpha genome.</title>
        <authorList>
            <person name="Bowman J.L."/>
            <person name="Kohchi T."/>
            <person name="Yamato K.T."/>
            <person name="Jenkins J."/>
            <person name="Shu S."/>
            <person name="Ishizaki K."/>
            <person name="Yamaoka S."/>
            <person name="Nishihama R."/>
            <person name="Nakamura Y."/>
            <person name="Berger F."/>
            <person name="Adam C."/>
            <person name="Aki S.S."/>
            <person name="Althoff F."/>
            <person name="Araki T."/>
            <person name="Arteaga-Vazquez M.A."/>
            <person name="Balasubrmanian S."/>
            <person name="Barry K."/>
            <person name="Bauer D."/>
            <person name="Boehm C.R."/>
            <person name="Briginshaw L."/>
            <person name="Caballero-Perez J."/>
            <person name="Catarino B."/>
            <person name="Chen F."/>
            <person name="Chiyoda S."/>
            <person name="Chovatia M."/>
            <person name="Davies K.M."/>
            <person name="Delmans M."/>
            <person name="Demura T."/>
            <person name="Dierschke T."/>
            <person name="Dolan L."/>
            <person name="Dorantes-Acosta A.E."/>
            <person name="Eklund D.M."/>
            <person name="Florent S.N."/>
            <person name="Flores-Sandoval E."/>
            <person name="Fujiyama A."/>
            <person name="Fukuzawa H."/>
            <person name="Galik B."/>
            <person name="Grimanelli D."/>
            <person name="Grimwood J."/>
            <person name="Grossniklaus U."/>
            <person name="Hamada T."/>
            <person name="Haseloff J."/>
            <person name="Hetherington A.J."/>
            <person name="Higo A."/>
            <person name="Hirakawa Y."/>
            <person name="Hundley H.N."/>
            <person name="Ikeda Y."/>
            <person name="Inoue K."/>
            <person name="Inoue S.I."/>
            <person name="Ishida S."/>
            <person name="Jia Q."/>
            <person name="Kakita M."/>
            <person name="Kanazawa T."/>
            <person name="Kawai Y."/>
            <person name="Kawashima T."/>
            <person name="Kennedy M."/>
            <person name="Kinose K."/>
            <person name="Kinoshita T."/>
            <person name="Kohara Y."/>
            <person name="Koide E."/>
            <person name="Komatsu K."/>
            <person name="Kopischke S."/>
            <person name="Kubo M."/>
            <person name="Kyozuka J."/>
            <person name="Lagercrantz U."/>
            <person name="Lin S.S."/>
            <person name="Lindquist E."/>
            <person name="Lipzen A.M."/>
            <person name="Lu C.W."/>
            <person name="De Luna E."/>
            <person name="Martienssen R.A."/>
            <person name="Minamino N."/>
            <person name="Mizutani M."/>
            <person name="Mizutani M."/>
            <person name="Mochizuki N."/>
            <person name="Monte I."/>
            <person name="Mosher R."/>
            <person name="Nagasaki H."/>
            <person name="Nakagami H."/>
            <person name="Naramoto S."/>
            <person name="Nishitani K."/>
            <person name="Ohtani M."/>
            <person name="Okamoto T."/>
            <person name="Okumura M."/>
            <person name="Phillips J."/>
            <person name="Pollak B."/>
            <person name="Reinders A."/>
            <person name="Rovekamp M."/>
            <person name="Sano R."/>
            <person name="Sawa S."/>
            <person name="Schmid M.W."/>
            <person name="Shirakawa M."/>
            <person name="Solano R."/>
            <person name="Spunde A."/>
            <person name="Suetsugu N."/>
            <person name="Sugano S."/>
            <person name="Sugiyama A."/>
            <person name="Sun R."/>
            <person name="Suzuki Y."/>
            <person name="Takenaka M."/>
            <person name="Takezawa D."/>
            <person name="Tomogane H."/>
            <person name="Tsuzuki M."/>
            <person name="Ueda T."/>
            <person name="Umeda M."/>
            <person name="Ward J.M."/>
            <person name="Watanabe Y."/>
            <person name="Yazaki K."/>
            <person name="Yokoyama R."/>
            <person name="Yoshitake Y."/>
            <person name="Yotsui I."/>
            <person name="Zachgo S."/>
            <person name="Schmutz J."/>
        </authorList>
    </citation>
    <scope>NUCLEOTIDE SEQUENCE [LARGE SCALE GENOMIC DNA]</scope>
    <source>
        <strain evidence="3">Tak-1</strain>
    </source>
</reference>
<dbReference type="Gramene" id="Mp5g24000.1">
    <property type="protein sequence ID" value="Mp5g24000.1.cds"/>
    <property type="gene ID" value="Mp5g24000"/>
</dbReference>
<evidence type="ECO:0000313" key="3">
    <source>
        <dbReference type="Proteomes" id="UP000244005"/>
    </source>
</evidence>
<keyword evidence="1" id="KW-0472">Membrane</keyword>
<accession>A0A2R6XKP4</accession>
<keyword evidence="3" id="KW-1185">Reference proteome</keyword>
<feature type="transmembrane region" description="Helical" evidence="1">
    <location>
        <begin position="71"/>
        <end position="91"/>
    </location>
</feature>
<gene>
    <name evidence="2" type="ORF">MARPO_0010s0056</name>
</gene>
<evidence type="ECO:0000256" key="1">
    <source>
        <dbReference type="SAM" id="Phobius"/>
    </source>
</evidence>
<protein>
    <submittedName>
        <fullName evidence="2">Uncharacterized protein</fullName>
    </submittedName>
</protein>
<keyword evidence="1" id="KW-1133">Transmembrane helix</keyword>
<name>A0A2R6XKP4_MARPO</name>
<dbReference type="Proteomes" id="UP000244005">
    <property type="component" value="Unassembled WGS sequence"/>
</dbReference>
<dbReference type="EMBL" id="KZ772682">
    <property type="protein sequence ID" value="PTQ46651.1"/>
    <property type="molecule type" value="Genomic_DNA"/>
</dbReference>
<evidence type="ECO:0000313" key="2">
    <source>
        <dbReference type="EMBL" id="PTQ46651.1"/>
    </source>
</evidence>
<dbReference type="AlphaFoldDB" id="A0A2R6XKP4"/>
<keyword evidence="1" id="KW-0812">Transmembrane</keyword>
<proteinExistence type="predicted"/>
<sequence length="132" mass="15195">MTVSAQLPQHVTNMLPSEHTSFLGIAFSMFRNSGSVPAHIEVWQGLCVSLRLRRQVTVRGNLFVLFLPPTWHLRLLVLHLLDFAAVIRVYVLIRIRERDYPCYDAYKPISGCLKRASWTCVPERMTGSQRLQ</sequence>
<organism evidence="2 3">
    <name type="scientific">Marchantia polymorpha</name>
    <name type="common">Common liverwort</name>
    <name type="synonym">Marchantia aquatica</name>
    <dbReference type="NCBI Taxonomy" id="3197"/>
    <lineage>
        <taxon>Eukaryota</taxon>
        <taxon>Viridiplantae</taxon>
        <taxon>Streptophyta</taxon>
        <taxon>Embryophyta</taxon>
        <taxon>Marchantiophyta</taxon>
        <taxon>Marchantiopsida</taxon>
        <taxon>Marchantiidae</taxon>
        <taxon>Marchantiales</taxon>
        <taxon>Marchantiaceae</taxon>
        <taxon>Marchantia</taxon>
    </lineage>
</organism>